<evidence type="ECO:0000313" key="1">
    <source>
        <dbReference type="EMBL" id="KAJ0089059.1"/>
    </source>
</evidence>
<reference evidence="2" key="1">
    <citation type="journal article" date="2023" name="G3 (Bethesda)">
        <title>Genome assembly and association tests identify interacting loci associated with vigor, precocity, and sex in interspecific pistachio rootstocks.</title>
        <authorList>
            <person name="Palmer W."/>
            <person name="Jacygrad E."/>
            <person name="Sagayaradj S."/>
            <person name="Cavanaugh K."/>
            <person name="Han R."/>
            <person name="Bertier L."/>
            <person name="Beede B."/>
            <person name="Kafkas S."/>
            <person name="Golino D."/>
            <person name="Preece J."/>
            <person name="Michelmore R."/>
        </authorList>
    </citation>
    <scope>NUCLEOTIDE SEQUENCE [LARGE SCALE GENOMIC DNA]</scope>
</reference>
<dbReference type="Proteomes" id="UP001164250">
    <property type="component" value="Chromosome 9"/>
</dbReference>
<sequence length="115" mass="13855">MQISNRSLPRQCGRNWRKKTRNSLRPTQEIEQKDKELQKLREKKGSETCFQILLLKIPKPITSSFKAQLVYSSFQTVRSEREREYSTGLEQYRRGKRRHMFGRLGVNFIRYEESK</sequence>
<comment type="caution">
    <text evidence="1">The sequence shown here is derived from an EMBL/GenBank/DDBJ whole genome shotgun (WGS) entry which is preliminary data.</text>
</comment>
<keyword evidence="2" id="KW-1185">Reference proteome</keyword>
<evidence type="ECO:0000313" key="2">
    <source>
        <dbReference type="Proteomes" id="UP001164250"/>
    </source>
</evidence>
<dbReference type="EMBL" id="CM047905">
    <property type="protein sequence ID" value="KAJ0089059.1"/>
    <property type="molecule type" value="Genomic_DNA"/>
</dbReference>
<name>A0ACC1AQU4_9ROSI</name>
<accession>A0ACC1AQU4</accession>
<protein>
    <submittedName>
        <fullName evidence="1">Uncharacterized protein</fullName>
    </submittedName>
</protein>
<organism evidence="1 2">
    <name type="scientific">Pistacia atlantica</name>
    <dbReference type="NCBI Taxonomy" id="434234"/>
    <lineage>
        <taxon>Eukaryota</taxon>
        <taxon>Viridiplantae</taxon>
        <taxon>Streptophyta</taxon>
        <taxon>Embryophyta</taxon>
        <taxon>Tracheophyta</taxon>
        <taxon>Spermatophyta</taxon>
        <taxon>Magnoliopsida</taxon>
        <taxon>eudicotyledons</taxon>
        <taxon>Gunneridae</taxon>
        <taxon>Pentapetalae</taxon>
        <taxon>rosids</taxon>
        <taxon>malvids</taxon>
        <taxon>Sapindales</taxon>
        <taxon>Anacardiaceae</taxon>
        <taxon>Pistacia</taxon>
    </lineage>
</organism>
<proteinExistence type="predicted"/>
<gene>
    <name evidence="1" type="ORF">Patl1_31948</name>
</gene>